<comment type="subcellular location">
    <subcellularLocation>
        <location evidence="1 5">Membrane</location>
        <topology evidence="1 5">Multi-pass membrane protein</topology>
    </subcellularLocation>
</comment>
<evidence type="ECO:0000256" key="4">
    <source>
        <dbReference type="ARBA" id="ARBA00023136"/>
    </source>
</evidence>
<name>A0A1E3P8Y8_WICAA</name>
<dbReference type="Proteomes" id="UP000094112">
    <property type="component" value="Unassembled WGS sequence"/>
</dbReference>
<dbReference type="PANTHER" id="PTHR19317:SF0">
    <property type="entry name" value="PRENYLATED RAB ACCEPTOR PROTEIN 1"/>
    <property type="match status" value="1"/>
</dbReference>
<keyword evidence="4 5" id="KW-0472">Membrane</keyword>
<reference evidence="6 7" key="1">
    <citation type="journal article" date="2016" name="Proc. Natl. Acad. Sci. U.S.A.">
        <title>Comparative genomics of biotechnologically important yeasts.</title>
        <authorList>
            <person name="Riley R."/>
            <person name="Haridas S."/>
            <person name="Wolfe K.H."/>
            <person name="Lopes M.R."/>
            <person name="Hittinger C.T."/>
            <person name="Goeker M."/>
            <person name="Salamov A.A."/>
            <person name="Wisecaver J.H."/>
            <person name="Long T.M."/>
            <person name="Calvey C.H."/>
            <person name="Aerts A.L."/>
            <person name="Barry K.W."/>
            <person name="Choi C."/>
            <person name="Clum A."/>
            <person name="Coughlan A.Y."/>
            <person name="Deshpande S."/>
            <person name="Douglass A.P."/>
            <person name="Hanson S.J."/>
            <person name="Klenk H.-P."/>
            <person name="LaButti K.M."/>
            <person name="Lapidus A."/>
            <person name="Lindquist E.A."/>
            <person name="Lipzen A.M."/>
            <person name="Meier-Kolthoff J.P."/>
            <person name="Ohm R.A."/>
            <person name="Otillar R.P."/>
            <person name="Pangilinan J.L."/>
            <person name="Peng Y."/>
            <person name="Rokas A."/>
            <person name="Rosa C.A."/>
            <person name="Scheuner C."/>
            <person name="Sibirny A.A."/>
            <person name="Slot J.C."/>
            <person name="Stielow J.B."/>
            <person name="Sun H."/>
            <person name="Kurtzman C.P."/>
            <person name="Blackwell M."/>
            <person name="Grigoriev I.V."/>
            <person name="Jeffries T.W."/>
        </authorList>
    </citation>
    <scope>NUCLEOTIDE SEQUENCE [LARGE SCALE GENOMIC DNA]</scope>
    <source>
        <strain evidence="7">ATCC 58044 / CBS 1984 / NCYC 433 / NRRL Y-366-8</strain>
    </source>
</reference>
<evidence type="ECO:0000256" key="2">
    <source>
        <dbReference type="ARBA" id="ARBA00022692"/>
    </source>
</evidence>
<dbReference type="PANTHER" id="PTHR19317">
    <property type="entry name" value="PRENYLATED RAB ACCEPTOR 1-RELATED"/>
    <property type="match status" value="1"/>
</dbReference>
<keyword evidence="7" id="KW-1185">Reference proteome</keyword>
<evidence type="ECO:0000256" key="1">
    <source>
        <dbReference type="ARBA" id="ARBA00004141"/>
    </source>
</evidence>
<dbReference type="GeneID" id="30201354"/>
<proteinExistence type="inferred from homology"/>
<protein>
    <recommendedName>
        <fullName evidence="5">PRA1 family protein</fullName>
    </recommendedName>
</protein>
<dbReference type="OrthoDB" id="63113at2759"/>
<comment type="similarity">
    <text evidence="5">Belongs to the PRA1 family.</text>
</comment>
<evidence type="ECO:0000256" key="5">
    <source>
        <dbReference type="RuleBase" id="RU363107"/>
    </source>
</evidence>
<gene>
    <name evidence="6" type="ORF">WICANDRAFT_67996</name>
</gene>
<evidence type="ECO:0000313" key="7">
    <source>
        <dbReference type="Proteomes" id="UP000094112"/>
    </source>
</evidence>
<dbReference type="AlphaFoldDB" id="A0A1E3P8Y8"/>
<feature type="transmembrane region" description="Helical" evidence="5">
    <location>
        <begin position="126"/>
        <end position="142"/>
    </location>
</feature>
<dbReference type="InterPro" id="IPR004895">
    <property type="entry name" value="Prenylated_rab_accept_PRA1"/>
</dbReference>
<dbReference type="GO" id="GO:0016020">
    <property type="term" value="C:membrane"/>
    <property type="evidence" value="ECO:0007669"/>
    <property type="project" value="UniProtKB-SubCell"/>
</dbReference>
<dbReference type="STRING" id="683960.A0A1E3P8Y8"/>
<evidence type="ECO:0000256" key="3">
    <source>
        <dbReference type="ARBA" id="ARBA00022989"/>
    </source>
</evidence>
<evidence type="ECO:0000313" key="6">
    <source>
        <dbReference type="EMBL" id="ODQ61412.1"/>
    </source>
</evidence>
<feature type="transmembrane region" description="Helical" evidence="5">
    <location>
        <begin position="62"/>
        <end position="83"/>
    </location>
</feature>
<sequence>MSAFPSQFNAAQFKFNKWDLDTIKHQNPYLHHKITNIKPLKEFFNLSKLNTPKTINEAKTRLLFNLNFFNSNYLIIVLIISIFLLFQKPMLLISLIGLIGGFIVLNNYEFEQIRIGNVNIHLNKTYLYLGLIILTTPVIFYSSPISTLISLSSISGGIIITHGLLIDNLPETSFNESVV</sequence>
<dbReference type="GO" id="GO:0005794">
    <property type="term" value="C:Golgi apparatus"/>
    <property type="evidence" value="ECO:0007669"/>
    <property type="project" value="TreeGrafter"/>
</dbReference>
<organism evidence="6 7">
    <name type="scientific">Wickerhamomyces anomalus (strain ATCC 58044 / CBS 1984 / NCYC 433 / NRRL Y-366-8)</name>
    <name type="common">Yeast</name>
    <name type="synonym">Hansenula anomala</name>
    <dbReference type="NCBI Taxonomy" id="683960"/>
    <lineage>
        <taxon>Eukaryota</taxon>
        <taxon>Fungi</taxon>
        <taxon>Dikarya</taxon>
        <taxon>Ascomycota</taxon>
        <taxon>Saccharomycotina</taxon>
        <taxon>Saccharomycetes</taxon>
        <taxon>Phaffomycetales</taxon>
        <taxon>Wickerhamomycetaceae</taxon>
        <taxon>Wickerhamomyces</taxon>
    </lineage>
</organism>
<dbReference type="RefSeq" id="XP_019040619.1">
    <property type="nucleotide sequence ID" value="XM_019184108.1"/>
</dbReference>
<keyword evidence="3 5" id="KW-1133">Transmembrane helix</keyword>
<keyword evidence="2 5" id="KW-0812">Transmembrane</keyword>
<feature type="transmembrane region" description="Helical" evidence="5">
    <location>
        <begin position="89"/>
        <end position="105"/>
    </location>
</feature>
<accession>A0A1E3P8Y8</accession>
<dbReference type="Pfam" id="PF03208">
    <property type="entry name" value="PRA1"/>
    <property type="match status" value="1"/>
</dbReference>
<dbReference type="EMBL" id="KV454209">
    <property type="protein sequence ID" value="ODQ61412.1"/>
    <property type="molecule type" value="Genomic_DNA"/>
</dbReference>